<feature type="transmembrane region" description="Helical" evidence="1">
    <location>
        <begin position="125"/>
        <end position="146"/>
    </location>
</feature>
<feature type="non-terminal residue" evidence="2">
    <location>
        <position position="1"/>
    </location>
</feature>
<protein>
    <recommendedName>
        <fullName evidence="3">ABC-2 type transporter domain-containing protein</fullName>
    </recommendedName>
</protein>
<feature type="non-terminal residue" evidence="2">
    <location>
        <position position="264"/>
    </location>
</feature>
<organism evidence="2">
    <name type="scientific">marine sediment metagenome</name>
    <dbReference type="NCBI Taxonomy" id="412755"/>
    <lineage>
        <taxon>unclassified sequences</taxon>
        <taxon>metagenomes</taxon>
        <taxon>ecological metagenomes</taxon>
    </lineage>
</organism>
<keyword evidence="1" id="KW-1133">Transmembrane helix</keyword>
<feature type="transmembrane region" description="Helical" evidence="1">
    <location>
        <begin position="37"/>
        <end position="56"/>
    </location>
</feature>
<proteinExistence type="predicted"/>
<dbReference type="AlphaFoldDB" id="X0VEB7"/>
<comment type="caution">
    <text evidence="2">The sequence shown here is derived from an EMBL/GenBank/DDBJ whole genome shotgun (WGS) entry which is preliminary data.</text>
</comment>
<dbReference type="GO" id="GO:0140359">
    <property type="term" value="F:ABC-type transporter activity"/>
    <property type="evidence" value="ECO:0007669"/>
    <property type="project" value="InterPro"/>
</dbReference>
<keyword evidence="1" id="KW-0472">Membrane</keyword>
<feature type="transmembrane region" description="Helical" evidence="1">
    <location>
        <begin position="153"/>
        <end position="172"/>
    </location>
</feature>
<feature type="transmembrane region" description="Helical" evidence="1">
    <location>
        <begin position="77"/>
        <end position="105"/>
    </location>
</feature>
<feature type="transmembrane region" description="Helical" evidence="1">
    <location>
        <begin position="241"/>
        <end position="259"/>
    </location>
</feature>
<evidence type="ECO:0000256" key="1">
    <source>
        <dbReference type="SAM" id="Phobius"/>
    </source>
</evidence>
<reference evidence="2" key="1">
    <citation type="journal article" date="2014" name="Front. Microbiol.">
        <title>High frequency of phylogenetically diverse reductive dehalogenase-homologous genes in deep subseafloor sedimentary metagenomes.</title>
        <authorList>
            <person name="Kawai M."/>
            <person name="Futagami T."/>
            <person name="Toyoda A."/>
            <person name="Takaki Y."/>
            <person name="Nishi S."/>
            <person name="Hori S."/>
            <person name="Arai W."/>
            <person name="Tsubouchi T."/>
            <person name="Morono Y."/>
            <person name="Uchiyama I."/>
            <person name="Ito T."/>
            <person name="Fujiyama A."/>
            <person name="Inagaki F."/>
            <person name="Takami H."/>
        </authorList>
    </citation>
    <scope>NUCLEOTIDE SEQUENCE</scope>
    <source>
        <strain evidence="2">Expedition CK06-06</strain>
    </source>
</reference>
<dbReference type="Pfam" id="PF12679">
    <property type="entry name" value="ABC2_membrane_2"/>
    <property type="match status" value="1"/>
</dbReference>
<evidence type="ECO:0000313" key="2">
    <source>
        <dbReference type="EMBL" id="GAG10823.1"/>
    </source>
</evidence>
<keyword evidence="1" id="KW-0812">Transmembrane</keyword>
<accession>X0VEB7</accession>
<gene>
    <name evidence="2" type="ORF">S01H1_44865</name>
</gene>
<sequence>LPVLLFVAAMIPALVLTLVASQSGPGGDVTGHSGYYQIVSIILFLFAAIIAPELLCPDRRDGVINLYLVRPLTPTDYVVGRWLAFFSITLAIVYFGQVILLVGLTLAAAEPLDYLRDHWLDIPRFLGAGLVVALFTTTLPMAVSAFTTRRAYAAAFVIGLFLISTAVAGALTEYDEHITESPEPGGWTVVQGEPVAGDAAKWFALIDIGSVPIHVNDLIFAEENESELAKLVRELPTGVPIGWYLLLTVGPGFALWWRYRRIGT</sequence>
<dbReference type="GO" id="GO:0005886">
    <property type="term" value="C:plasma membrane"/>
    <property type="evidence" value="ECO:0007669"/>
    <property type="project" value="UniProtKB-SubCell"/>
</dbReference>
<evidence type="ECO:0008006" key="3">
    <source>
        <dbReference type="Google" id="ProtNLM"/>
    </source>
</evidence>
<name>X0VEB7_9ZZZZ</name>
<dbReference type="EMBL" id="BARS01028639">
    <property type="protein sequence ID" value="GAG10823.1"/>
    <property type="molecule type" value="Genomic_DNA"/>
</dbReference>